<keyword evidence="3" id="KW-1185">Reference proteome</keyword>
<organism evidence="2 3">
    <name type="scientific">Paenibacillus zeisoli</name>
    <dbReference type="NCBI Taxonomy" id="2496267"/>
    <lineage>
        <taxon>Bacteria</taxon>
        <taxon>Bacillati</taxon>
        <taxon>Bacillota</taxon>
        <taxon>Bacilli</taxon>
        <taxon>Bacillales</taxon>
        <taxon>Paenibacillaceae</taxon>
        <taxon>Paenibacillus</taxon>
    </lineage>
</organism>
<dbReference type="EMBL" id="RZNX01000001">
    <property type="protein sequence ID" value="RUT36394.1"/>
    <property type="molecule type" value="Genomic_DNA"/>
</dbReference>
<sequence>MNILLAPFIFFSAVPIVPFLLVYMIHYIWNGRRDRRKSLLLAVDVTTVFLILSVSALFKLIFASGFGFYLIVLLLLILGGLIGGAQNRMKGQVDVKRLVRAVWRLAFLAAGFAYIIFVIVGFFPYILGV</sequence>
<dbReference type="InterPro" id="IPR024515">
    <property type="entry name" value="DUF3397"/>
</dbReference>
<evidence type="ECO:0000313" key="2">
    <source>
        <dbReference type="EMBL" id="RUT36394.1"/>
    </source>
</evidence>
<dbReference type="RefSeq" id="WP_127198086.1">
    <property type="nucleotide sequence ID" value="NZ_RZNX01000001.1"/>
</dbReference>
<keyword evidence="1" id="KW-1133">Transmembrane helix</keyword>
<reference evidence="2 3" key="1">
    <citation type="submission" date="2018-12" db="EMBL/GenBank/DDBJ databases">
        <authorList>
            <person name="Sun L."/>
            <person name="Chen Z."/>
        </authorList>
    </citation>
    <scope>NUCLEOTIDE SEQUENCE [LARGE SCALE GENOMIC DNA]</scope>
    <source>
        <strain evidence="2 3">3-5-3</strain>
    </source>
</reference>
<comment type="caution">
    <text evidence="2">The sequence shown here is derived from an EMBL/GenBank/DDBJ whole genome shotgun (WGS) entry which is preliminary data.</text>
</comment>
<feature type="transmembrane region" description="Helical" evidence="1">
    <location>
        <begin position="105"/>
        <end position="127"/>
    </location>
</feature>
<gene>
    <name evidence="2" type="ORF">EJP77_05305</name>
</gene>
<evidence type="ECO:0000313" key="3">
    <source>
        <dbReference type="Proteomes" id="UP000272464"/>
    </source>
</evidence>
<dbReference type="AlphaFoldDB" id="A0A3S1B9U2"/>
<evidence type="ECO:0000256" key="1">
    <source>
        <dbReference type="SAM" id="Phobius"/>
    </source>
</evidence>
<keyword evidence="1" id="KW-0812">Transmembrane</keyword>
<keyword evidence="1" id="KW-0472">Membrane</keyword>
<name>A0A3S1B9U2_9BACL</name>
<feature type="transmembrane region" description="Helical" evidence="1">
    <location>
        <begin position="68"/>
        <end position="85"/>
    </location>
</feature>
<feature type="transmembrane region" description="Helical" evidence="1">
    <location>
        <begin position="6"/>
        <end position="29"/>
    </location>
</feature>
<protein>
    <submittedName>
        <fullName evidence="2">DUF3397 domain-containing protein</fullName>
    </submittedName>
</protein>
<feature type="transmembrane region" description="Helical" evidence="1">
    <location>
        <begin position="41"/>
        <end position="62"/>
    </location>
</feature>
<proteinExistence type="predicted"/>
<accession>A0A3S1B9U2</accession>
<dbReference type="Proteomes" id="UP000272464">
    <property type="component" value="Unassembled WGS sequence"/>
</dbReference>
<dbReference type="OrthoDB" id="2661791at2"/>
<dbReference type="Pfam" id="PF11877">
    <property type="entry name" value="DUF3397"/>
    <property type="match status" value="1"/>
</dbReference>